<proteinExistence type="predicted"/>
<dbReference type="EMBL" id="NBNE01007199">
    <property type="protein sequence ID" value="OWZ00964.1"/>
    <property type="molecule type" value="Genomic_DNA"/>
</dbReference>
<keyword evidence="1" id="KW-0233">DNA recombination</keyword>
<gene>
    <name evidence="2" type="ORF">PHMEG_00027738</name>
</gene>
<organism evidence="2 3">
    <name type="scientific">Phytophthora megakarya</name>
    <dbReference type="NCBI Taxonomy" id="4795"/>
    <lineage>
        <taxon>Eukaryota</taxon>
        <taxon>Sar</taxon>
        <taxon>Stramenopiles</taxon>
        <taxon>Oomycota</taxon>
        <taxon>Peronosporomycetes</taxon>
        <taxon>Peronosporales</taxon>
        <taxon>Peronosporaceae</taxon>
        <taxon>Phytophthora</taxon>
    </lineage>
</organism>
<dbReference type="SUPFAM" id="SSF56349">
    <property type="entry name" value="DNA breaking-rejoining enzymes"/>
    <property type="match status" value="1"/>
</dbReference>
<dbReference type="AlphaFoldDB" id="A0A225V749"/>
<evidence type="ECO:0000256" key="1">
    <source>
        <dbReference type="ARBA" id="ARBA00023172"/>
    </source>
</evidence>
<dbReference type="GO" id="GO:0006310">
    <property type="term" value="P:DNA recombination"/>
    <property type="evidence" value="ECO:0007669"/>
    <property type="project" value="UniProtKB-KW"/>
</dbReference>
<name>A0A225V749_9STRA</name>
<dbReference type="OrthoDB" id="3254696at2759"/>
<evidence type="ECO:0000313" key="3">
    <source>
        <dbReference type="Proteomes" id="UP000198211"/>
    </source>
</evidence>
<dbReference type="Proteomes" id="UP000198211">
    <property type="component" value="Unassembled WGS sequence"/>
</dbReference>
<comment type="caution">
    <text evidence="2">The sequence shown here is derived from an EMBL/GenBank/DDBJ whole genome shotgun (WGS) entry which is preliminary data.</text>
</comment>
<dbReference type="InterPro" id="IPR013762">
    <property type="entry name" value="Integrase-like_cat_sf"/>
</dbReference>
<reference evidence="3" key="1">
    <citation type="submission" date="2017-03" db="EMBL/GenBank/DDBJ databases">
        <title>Phytopthora megakarya and P. palmivora, two closely related causual agents of cacao black pod achieved similar genome size and gene model numbers by different mechanisms.</title>
        <authorList>
            <person name="Ali S."/>
            <person name="Shao J."/>
            <person name="Larry D.J."/>
            <person name="Kronmiller B."/>
            <person name="Shen D."/>
            <person name="Strem M.D."/>
            <person name="Melnick R.L."/>
            <person name="Guiltinan M.J."/>
            <person name="Tyler B.M."/>
            <person name="Meinhardt L.W."/>
            <person name="Bailey B.A."/>
        </authorList>
    </citation>
    <scope>NUCLEOTIDE SEQUENCE [LARGE SCALE GENOMIC DNA]</scope>
    <source>
        <strain evidence="3">zdho120</strain>
    </source>
</reference>
<accession>A0A225V749</accession>
<dbReference type="GO" id="GO:0003677">
    <property type="term" value="F:DNA binding"/>
    <property type="evidence" value="ECO:0007669"/>
    <property type="project" value="InterPro"/>
</dbReference>
<dbReference type="InterPro" id="IPR011010">
    <property type="entry name" value="DNA_brk_join_enz"/>
</dbReference>
<keyword evidence="3" id="KW-1185">Reference proteome</keyword>
<dbReference type="GO" id="GO:0015074">
    <property type="term" value="P:DNA integration"/>
    <property type="evidence" value="ECO:0007669"/>
    <property type="project" value="InterPro"/>
</dbReference>
<dbReference type="Gene3D" id="1.10.443.10">
    <property type="entry name" value="Intergrase catalytic core"/>
    <property type="match status" value="1"/>
</dbReference>
<dbReference type="STRING" id="4795.A0A225V749"/>
<protein>
    <recommendedName>
        <fullName evidence="4">Tyr recombinase domain-containing protein</fullName>
    </recommendedName>
</protein>
<sequence length="74" mass="7950">MAAKGIGEDPAKYSCHSLRSGGVTSLLSAGAESTAIKLHGRWASNMFERYTRYTKTLGAKLVPLMAPPSRERAP</sequence>
<evidence type="ECO:0008006" key="4">
    <source>
        <dbReference type="Google" id="ProtNLM"/>
    </source>
</evidence>
<evidence type="ECO:0000313" key="2">
    <source>
        <dbReference type="EMBL" id="OWZ00964.1"/>
    </source>
</evidence>